<gene>
    <name evidence="11" type="ORF">CUNI_LOCUS20570</name>
</gene>
<comment type="subcellular location">
    <subcellularLocation>
        <location evidence="8">Cell membrane</location>
        <topology evidence="8">Multi-pass membrane protein</topology>
    </subcellularLocation>
    <subcellularLocation>
        <location evidence="1">Membrane</location>
        <topology evidence="1">Multi-pass membrane protein</topology>
    </subcellularLocation>
</comment>
<protein>
    <recommendedName>
        <fullName evidence="8">Ammonium transporter</fullName>
    </recommendedName>
</protein>
<dbReference type="OrthoDB" id="534912at2759"/>
<dbReference type="InterPro" id="IPR029020">
    <property type="entry name" value="Ammonium/urea_transptr"/>
</dbReference>
<keyword evidence="6 8" id="KW-0472">Membrane</keyword>
<dbReference type="AlphaFoldDB" id="A0A8S4A3Z6"/>
<dbReference type="InterPro" id="IPR001905">
    <property type="entry name" value="Ammonium_transpt"/>
</dbReference>
<evidence type="ECO:0000256" key="6">
    <source>
        <dbReference type="ARBA" id="ARBA00023136"/>
    </source>
</evidence>
<feature type="transmembrane region" description="Helical" evidence="8">
    <location>
        <begin position="111"/>
        <end position="133"/>
    </location>
</feature>
<keyword evidence="7 8" id="KW-0924">Ammonia transport</keyword>
<comment type="similarity">
    <text evidence="2 8">Belongs to the ammonia transporter channel (TC 1.A.11.2) family.</text>
</comment>
<feature type="domain" description="Ammonium transporter AmtB-like" evidence="10">
    <location>
        <begin position="34"/>
        <end position="439"/>
    </location>
</feature>
<evidence type="ECO:0000256" key="4">
    <source>
        <dbReference type="ARBA" id="ARBA00022692"/>
    </source>
</evidence>
<dbReference type="Proteomes" id="UP000678393">
    <property type="component" value="Unassembled WGS sequence"/>
</dbReference>
<sequence>MRDWEEVLNASLYRNVTDIHTRIDEIEHELNQSFLIIMGVLMMFMQAGFALIETSCARCKNAGNAMLKNVLDTSVSVIAYWTIGFALAFGKGNSFIGWHAYWASSDIEGDYLAFFFFEFVFAATDATIVSGAVSERCDFLAYFIYSFFITAFIYPIVTHWAWASEGWLKVGVMYDINGIQEAIGFHDFSGSGAVHLVGGTAALVGAFILGPRIDRFHPETGADMNLKGHSVPFAALGALLLIPGFLAFNGGSQLTMTNPGDNVIIALAITNTIIAGSMSAFSALLVRRLVGRNWSVLYTVNGMVSGMVAVCGGCDVYRPWGACVVGLVAGACYNFTSWWVTKLKIDDPVDAVGVHFSGGIVGCLAVAFLSYPNGILMAWDKRSGLMLAWQIVGVLAIILWVGVLSAVMFGAMKGLGIFRLSEEIERKGLDLPIHGEHAYPPEAYDDLVTLDRMLKALEAGQLTTTQLGNMVKDGKDFNMYDIPEIKLTNFMAGRKRSRGLSITPSEMEIVVKNKDGLSRTRRPSYAPSEMEIVVRPSLEMHGRVNEAFDEESERRLEGDVNNYSRRKGQ</sequence>
<dbReference type="GO" id="GO:0008519">
    <property type="term" value="F:ammonium channel activity"/>
    <property type="evidence" value="ECO:0007669"/>
    <property type="project" value="InterPro"/>
</dbReference>
<evidence type="ECO:0000313" key="12">
    <source>
        <dbReference type="Proteomes" id="UP000678393"/>
    </source>
</evidence>
<feature type="transmembrane region" description="Helical" evidence="8">
    <location>
        <begin position="391"/>
        <end position="411"/>
    </location>
</feature>
<evidence type="ECO:0000256" key="1">
    <source>
        <dbReference type="ARBA" id="ARBA00004141"/>
    </source>
</evidence>
<dbReference type="InterPro" id="IPR018047">
    <property type="entry name" value="Ammonium_transpt_CS"/>
</dbReference>
<feature type="compositionally biased region" description="Basic and acidic residues" evidence="9">
    <location>
        <begin position="549"/>
        <end position="558"/>
    </location>
</feature>
<evidence type="ECO:0000256" key="7">
    <source>
        <dbReference type="ARBA" id="ARBA00023177"/>
    </source>
</evidence>
<feature type="transmembrane region" description="Helical" evidence="8">
    <location>
        <begin position="73"/>
        <end position="91"/>
    </location>
</feature>
<keyword evidence="5 8" id="KW-1133">Transmembrane helix</keyword>
<dbReference type="FunFam" id="1.10.3430.10:FF:000010">
    <property type="entry name" value="Ammonium transporter"/>
    <property type="match status" value="1"/>
</dbReference>
<evidence type="ECO:0000259" key="10">
    <source>
        <dbReference type="Pfam" id="PF00909"/>
    </source>
</evidence>
<dbReference type="PANTHER" id="PTHR11730:SF6">
    <property type="entry name" value="AMMONIUM TRANSPORTER"/>
    <property type="match status" value="1"/>
</dbReference>
<dbReference type="NCBIfam" id="TIGR00836">
    <property type="entry name" value="amt"/>
    <property type="match status" value="1"/>
</dbReference>
<evidence type="ECO:0000256" key="2">
    <source>
        <dbReference type="ARBA" id="ARBA00005887"/>
    </source>
</evidence>
<dbReference type="GO" id="GO:0097272">
    <property type="term" value="P:ammonium homeostasis"/>
    <property type="evidence" value="ECO:0007669"/>
    <property type="project" value="TreeGrafter"/>
</dbReference>
<dbReference type="Pfam" id="PF00909">
    <property type="entry name" value="Ammonium_transp"/>
    <property type="match status" value="1"/>
</dbReference>
<feature type="transmembrane region" description="Helical" evidence="8">
    <location>
        <begin position="140"/>
        <end position="162"/>
    </location>
</feature>
<dbReference type="EMBL" id="CAJHNH020007824">
    <property type="protein sequence ID" value="CAG5135012.1"/>
    <property type="molecule type" value="Genomic_DNA"/>
</dbReference>
<evidence type="ECO:0000313" key="11">
    <source>
        <dbReference type="EMBL" id="CAG5135012.1"/>
    </source>
</evidence>
<dbReference type="PANTHER" id="PTHR11730">
    <property type="entry name" value="AMMONIUM TRANSPORTER"/>
    <property type="match status" value="1"/>
</dbReference>
<feature type="transmembrane region" description="Helical" evidence="8">
    <location>
        <begin position="352"/>
        <end position="371"/>
    </location>
</feature>
<feature type="transmembrane region" description="Helical" evidence="8">
    <location>
        <begin position="319"/>
        <end position="340"/>
    </location>
</feature>
<dbReference type="InterPro" id="IPR024041">
    <property type="entry name" value="NH4_transpt_AmtB-like_dom"/>
</dbReference>
<evidence type="ECO:0000256" key="3">
    <source>
        <dbReference type="ARBA" id="ARBA00022448"/>
    </source>
</evidence>
<keyword evidence="12" id="KW-1185">Reference proteome</keyword>
<keyword evidence="3 8" id="KW-0813">Transport</keyword>
<evidence type="ECO:0000256" key="9">
    <source>
        <dbReference type="SAM" id="MobiDB-lite"/>
    </source>
</evidence>
<proteinExistence type="inferred from homology"/>
<dbReference type="PROSITE" id="PS01219">
    <property type="entry name" value="AMMONIUM_TRANSP"/>
    <property type="match status" value="1"/>
</dbReference>
<feature type="region of interest" description="Disordered" evidence="9">
    <location>
        <begin position="549"/>
        <end position="569"/>
    </location>
</feature>
<feature type="transmembrane region" description="Helical" evidence="8">
    <location>
        <begin position="192"/>
        <end position="210"/>
    </location>
</feature>
<dbReference type="GO" id="GO:0005886">
    <property type="term" value="C:plasma membrane"/>
    <property type="evidence" value="ECO:0007669"/>
    <property type="project" value="UniProtKB-SubCell"/>
</dbReference>
<feature type="transmembrane region" description="Helical" evidence="8">
    <location>
        <begin position="231"/>
        <end position="251"/>
    </location>
</feature>
<accession>A0A8S4A3Z6</accession>
<evidence type="ECO:0000256" key="5">
    <source>
        <dbReference type="ARBA" id="ARBA00022989"/>
    </source>
</evidence>
<dbReference type="SUPFAM" id="SSF111352">
    <property type="entry name" value="Ammonium transporter"/>
    <property type="match status" value="1"/>
</dbReference>
<name>A0A8S4A3Z6_9EUPU</name>
<reference evidence="11" key="1">
    <citation type="submission" date="2021-04" db="EMBL/GenBank/DDBJ databases">
        <authorList>
            <consortium name="Molecular Ecology Group"/>
        </authorList>
    </citation>
    <scope>NUCLEOTIDE SEQUENCE</scope>
</reference>
<feature type="transmembrane region" description="Helical" evidence="8">
    <location>
        <begin position="34"/>
        <end position="52"/>
    </location>
</feature>
<feature type="transmembrane region" description="Helical" evidence="8">
    <location>
        <begin position="263"/>
        <end position="286"/>
    </location>
</feature>
<keyword evidence="4 8" id="KW-0812">Transmembrane</keyword>
<organism evidence="11 12">
    <name type="scientific">Candidula unifasciata</name>
    <dbReference type="NCBI Taxonomy" id="100452"/>
    <lineage>
        <taxon>Eukaryota</taxon>
        <taxon>Metazoa</taxon>
        <taxon>Spiralia</taxon>
        <taxon>Lophotrochozoa</taxon>
        <taxon>Mollusca</taxon>
        <taxon>Gastropoda</taxon>
        <taxon>Heterobranchia</taxon>
        <taxon>Euthyneura</taxon>
        <taxon>Panpulmonata</taxon>
        <taxon>Eupulmonata</taxon>
        <taxon>Stylommatophora</taxon>
        <taxon>Helicina</taxon>
        <taxon>Helicoidea</taxon>
        <taxon>Geomitridae</taxon>
        <taxon>Candidula</taxon>
    </lineage>
</organism>
<comment type="caution">
    <text evidence="11">The sequence shown here is derived from an EMBL/GenBank/DDBJ whole genome shotgun (WGS) entry which is preliminary data.</text>
</comment>
<dbReference type="Gene3D" id="1.10.3430.10">
    <property type="entry name" value="Ammonium transporter AmtB like domains"/>
    <property type="match status" value="1"/>
</dbReference>
<evidence type="ECO:0000256" key="8">
    <source>
        <dbReference type="RuleBase" id="RU362002"/>
    </source>
</evidence>